<dbReference type="eggNOG" id="KOG1075">
    <property type="taxonomic scope" value="Eukaryota"/>
</dbReference>
<accession>A0A0D3A961</accession>
<evidence type="ECO:0000313" key="1">
    <source>
        <dbReference type="EnsemblPlants" id="Bo1g076920.1"/>
    </source>
</evidence>
<reference evidence="1 2" key="1">
    <citation type="journal article" date="2014" name="Genome Biol.">
        <title>Transcriptome and methylome profiling reveals relics of genome dominance in the mesopolyploid Brassica oleracea.</title>
        <authorList>
            <person name="Parkin I.A."/>
            <person name="Koh C."/>
            <person name="Tang H."/>
            <person name="Robinson S.J."/>
            <person name="Kagale S."/>
            <person name="Clarke W.E."/>
            <person name="Town C.D."/>
            <person name="Nixon J."/>
            <person name="Krishnakumar V."/>
            <person name="Bidwell S.L."/>
            <person name="Denoeud F."/>
            <person name="Belcram H."/>
            <person name="Links M.G."/>
            <person name="Just J."/>
            <person name="Clarke C."/>
            <person name="Bender T."/>
            <person name="Huebert T."/>
            <person name="Mason A.S."/>
            <person name="Pires J.C."/>
            <person name="Barker G."/>
            <person name="Moore J."/>
            <person name="Walley P.G."/>
            <person name="Manoli S."/>
            <person name="Batley J."/>
            <person name="Edwards D."/>
            <person name="Nelson M.N."/>
            <person name="Wang X."/>
            <person name="Paterson A.H."/>
            <person name="King G."/>
            <person name="Bancroft I."/>
            <person name="Chalhoub B."/>
            <person name="Sharpe A.G."/>
        </authorList>
    </citation>
    <scope>NUCLEOTIDE SEQUENCE</scope>
    <source>
        <strain evidence="1 2">cv. TO1000</strain>
    </source>
</reference>
<dbReference type="InterPro" id="IPR040256">
    <property type="entry name" value="At4g02000-like"/>
</dbReference>
<keyword evidence="2" id="KW-1185">Reference proteome</keyword>
<dbReference type="PANTHER" id="PTHR31286:SF148">
    <property type="entry name" value="DUF4283 DOMAIN-CONTAINING PROTEIN"/>
    <property type="match status" value="1"/>
</dbReference>
<sequence length="85" mass="9677">MRAAGNFVKLHPNTERCTRLDVARVLAEVNLHNPLVERIVFKDKNGDQCEIEVNYTWLPSRCAVCKGWGHKGSDCKADNVKILQR</sequence>
<dbReference type="OMA" id="CKNCMGY"/>
<name>A0A0D3A961_BRAOL</name>
<protein>
    <recommendedName>
        <fullName evidence="3">DUF4283 domain-containing protein</fullName>
    </recommendedName>
</protein>
<reference evidence="1" key="2">
    <citation type="submission" date="2015-03" db="UniProtKB">
        <authorList>
            <consortium name="EnsemblPlants"/>
        </authorList>
    </citation>
    <scope>IDENTIFICATION</scope>
</reference>
<dbReference type="AlphaFoldDB" id="A0A0D3A961"/>
<evidence type="ECO:0008006" key="3">
    <source>
        <dbReference type="Google" id="ProtNLM"/>
    </source>
</evidence>
<evidence type="ECO:0000313" key="2">
    <source>
        <dbReference type="Proteomes" id="UP000032141"/>
    </source>
</evidence>
<dbReference type="Gramene" id="Bo1g076920.1">
    <property type="protein sequence ID" value="Bo1g076920.1"/>
    <property type="gene ID" value="Bo1g076920"/>
</dbReference>
<proteinExistence type="predicted"/>
<organism evidence="1 2">
    <name type="scientific">Brassica oleracea var. oleracea</name>
    <dbReference type="NCBI Taxonomy" id="109376"/>
    <lineage>
        <taxon>Eukaryota</taxon>
        <taxon>Viridiplantae</taxon>
        <taxon>Streptophyta</taxon>
        <taxon>Embryophyta</taxon>
        <taxon>Tracheophyta</taxon>
        <taxon>Spermatophyta</taxon>
        <taxon>Magnoliopsida</taxon>
        <taxon>eudicotyledons</taxon>
        <taxon>Gunneridae</taxon>
        <taxon>Pentapetalae</taxon>
        <taxon>rosids</taxon>
        <taxon>malvids</taxon>
        <taxon>Brassicales</taxon>
        <taxon>Brassicaceae</taxon>
        <taxon>Brassiceae</taxon>
        <taxon>Brassica</taxon>
    </lineage>
</organism>
<dbReference type="HOGENOM" id="CLU_2515756_0_0_1"/>
<dbReference type="EnsemblPlants" id="Bo1g076920.1">
    <property type="protein sequence ID" value="Bo1g076920.1"/>
    <property type="gene ID" value="Bo1g076920"/>
</dbReference>
<dbReference type="PANTHER" id="PTHR31286">
    <property type="entry name" value="GLYCINE-RICH CELL WALL STRUCTURAL PROTEIN 1.8-LIKE"/>
    <property type="match status" value="1"/>
</dbReference>
<dbReference type="Proteomes" id="UP000032141">
    <property type="component" value="Chromosome C1"/>
</dbReference>